<feature type="domain" description="PIGA GPI anchor biosynthesis" evidence="8">
    <location>
        <begin position="52"/>
        <end position="141"/>
    </location>
</feature>
<evidence type="ECO:0000256" key="4">
    <source>
        <dbReference type="ARBA" id="ARBA00022676"/>
    </source>
</evidence>
<dbReference type="InterPro" id="IPR001296">
    <property type="entry name" value="Glyco_trans_1"/>
</dbReference>
<feature type="domain" description="Glycosyl transferase family 1" evidence="7">
    <location>
        <begin position="204"/>
        <end position="330"/>
    </location>
</feature>
<dbReference type="EnsemblMetazoa" id="SMAR014794-RA">
    <property type="protein sequence ID" value="SMAR014794-PA"/>
    <property type="gene ID" value="SMAR014794"/>
</dbReference>
<dbReference type="PhylomeDB" id="T1JLR4"/>
<evidence type="ECO:0000256" key="1">
    <source>
        <dbReference type="ARBA" id="ARBA00004687"/>
    </source>
</evidence>
<dbReference type="GO" id="GO:0006506">
    <property type="term" value="P:GPI anchor biosynthetic process"/>
    <property type="evidence" value="ECO:0007669"/>
    <property type="project" value="UniProtKB-UniPathway"/>
</dbReference>
<dbReference type="UniPathway" id="UPA00196"/>
<dbReference type="InterPro" id="IPR013234">
    <property type="entry name" value="PIGA_GPI_anchor_biosynthesis"/>
</dbReference>
<comment type="pathway">
    <text evidence="1">Glycolipid biosynthesis; glycosylphosphatidylinositol-anchor biosynthesis.</text>
</comment>
<dbReference type="EMBL" id="JH431663">
    <property type="status" value="NOT_ANNOTATED_CDS"/>
    <property type="molecule type" value="Genomic_DNA"/>
</dbReference>
<keyword evidence="10" id="KW-1185">Reference proteome</keyword>
<evidence type="ECO:0000256" key="5">
    <source>
        <dbReference type="ARBA" id="ARBA00022679"/>
    </source>
</evidence>
<sequence length="456" mass="51680">MDPNNGFCPAMKHNICMVSDFFYPNTGGVESHIFQLSQCLIKKGHKVIVITHAYGNRKGIRYMTRGLKVYYLPFQPFYNQCIFPTLFLTGPLMRTILIREEITIVHGHSAFSVMANEAMIHANNLNLKTVFTDHSLFGFADSSAIITNKLLELVLLHVDSVICVSHVGKENTVLRAKLHQDSVYVIPNAVDSSMFEPKDEVKPEKKIKNVNLSQEITIIVLSRLVYRKGTDLLVELIPKICEKYPKLNFIIGGNGPKRIALEEMVERHELYQNVTLLGAVRHQDVRRVLNKGQIFLNTSLTEAYCMAIVEAACCGLQVVTTDVGGIPEVLPSSWNEEPGRLAWLAKPNVDDLMCVLEEAIFDFERGRVVSSREAHNWVEDVYNWENVTCLTQTVYDGVIFKRSCTLAERLRICLNGTLGRKVFAFLVAIDYLVLKVAEYFLPEKNIDRAFNFQSDL</sequence>
<dbReference type="Gene3D" id="3.40.50.2000">
    <property type="entry name" value="Glycogen Phosphorylase B"/>
    <property type="match status" value="2"/>
</dbReference>
<proteinExistence type="predicted"/>
<dbReference type="PANTHER" id="PTHR45871:SF1">
    <property type="entry name" value="PHOSPHATIDYLINOSITOL N-ACETYLGLUCOSAMINYLTRANSFERASE SUBUNIT A"/>
    <property type="match status" value="1"/>
</dbReference>
<evidence type="ECO:0000313" key="9">
    <source>
        <dbReference type="EnsemblMetazoa" id="SMAR014794-PA"/>
    </source>
</evidence>
<name>T1JLR4_STRMM</name>
<dbReference type="STRING" id="126957.T1JLR4"/>
<dbReference type="PANTHER" id="PTHR45871">
    <property type="entry name" value="N-ACETYLGLUCOSAMINYL-PHOSPHATIDYLINOSITOL BIOSYNTHETIC PROTEIN"/>
    <property type="match status" value="1"/>
</dbReference>
<reference evidence="10" key="1">
    <citation type="submission" date="2011-05" db="EMBL/GenBank/DDBJ databases">
        <authorList>
            <person name="Richards S.R."/>
            <person name="Qu J."/>
            <person name="Jiang H."/>
            <person name="Jhangiani S.N."/>
            <person name="Agravi P."/>
            <person name="Goodspeed R."/>
            <person name="Gross S."/>
            <person name="Mandapat C."/>
            <person name="Jackson L."/>
            <person name="Mathew T."/>
            <person name="Pu L."/>
            <person name="Thornton R."/>
            <person name="Saada N."/>
            <person name="Wilczek-Boney K.B."/>
            <person name="Lee S."/>
            <person name="Kovar C."/>
            <person name="Wu Y."/>
            <person name="Scherer S.E."/>
            <person name="Worley K.C."/>
            <person name="Muzny D.M."/>
            <person name="Gibbs R."/>
        </authorList>
    </citation>
    <scope>NUCLEOTIDE SEQUENCE</scope>
    <source>
        <strain evidence="10">Brora</strain>
    </source>
</reference>
<dbReference type="SUPFAM" id="SSF53756">
    <property type="entry name" value="UDP-Glycosyltransferase/glycogen phosphorylase"/>
    <property type="match status" value="1"/>
</dbReference>
<dbReference type="CDD" id="cd03796">
    <property type="entry name" value="GT4_PIG-A-like"/>
    <property type="match status" value="1"/>
</dbReference>
<evidence type="ECO:0000256" key="2">
    <source>
        <dbReference type="ARBA" id="ARBA00012420"/>
    </source>
</evidence>
<dbReference type="AlphaFoldDB" id="T1JLR4"/>
<dbReference type="GO" id="GO:0000506">
    <property type="term" value="C:glycosylphosphatidylinositol-N-acetylglucosaminyltransferase (GPI-GnT) complex"/>
    <property type="evidence" value="ECO:0007669"/>
    <property type="project" value="InterPro"/>
</dbReference>
<accession>T1JLR4</accession>
<dbReference type="FunFam" id="3.40.50.2000:FF:000026">
    <property type="entry name" value="Phosphatidylinositol N-acetylglucosaminyltransferase subunit A"/>
    <property type="match status" value="1"/>
</dbReference>
<evidence type="ECO:0000259" key="8">
    <source>
        <dbReference type="Pfam" id="PF08288"/>
    </source>
</evidence>
<dbReference type="HOGENOM" id="CLU_009583_19_0_1"/>
<protein>
    <recommendedName>
        <fullName evidence="2">phosphatidylinositol N-acetylglucosaminyltransferase</fullName>
        <ecNumber evidence="2">2.4.1.198</ecNumber>
    </recommendedName>
    <alternativeName>
        <fullName evidence="6">GlcNAc-PI synthesis protein</fullName>
    </alternativeName>
</protein>
<dbReference type="InterPro" id="IPR039507">
    <property type="entry name" value="PIG-A/GPI3"/>
</dbReference>
<evidence type="ECO:0000259" key="7">
    <source>
        <dbReference type="Pfam" id="PF00534"/>
    </source>
</evidence>
<dbReference type="EC" id="2.4.1.198" evidence="2"/>
<keyword evidence="4" id="KW-0328">Glycosyltransferase</keyword>
<keyword evidence="3" id="KW-0337">GPI-anchor biosynthesis</keyword>
<dbReference type="Proteomes" id="UP000014500">
    <property type="component" value="Unassembled WGS sequence"/>
</dbReference>
<dbReference type="GO" id="GO:0017176">
    <property type="term" value="F:phosphatidylinositol N-acetylglucosaminyltransferase activity"/>
    <property type="evidence" value="ECO:0007669"/>
    <property type="project" value="UniProtKB-EC"/>
</dbReference>
<keyword evidence="5" id="KW-0808">Transferase</keyword>
<dbReference type="OMA" id="SHFWMSG"/>
<reference evidence="9" key="2">
    <citation type="submission" date="2015-02" db="UniProtKB">
        <authorList>
            <consortium name="EnsemblMetazoa"/>
        </authorList>
    </citation>
    <scope>IDENTIFICATION</scope>
</reference>
<dbReference type="Pfam" id="PF08288">
    <property type="entry name" value="PIGA"/>
    <property type="match status" value="1"/>
</dbReference>
<dbReference type="Pfam" id="PF00534">
    <property type="entry name" value="Glycos_transf_1"/>
    <property type="match status" value="1"/>
</dbReference>
<evidence type="ECO:0000256" key="3">
    <source>
        <dbReference type="ARBA" id="ARBA00022502"/>
    </source>
</evidence>
<evidence type="ECO:0000256" key="6">
    <source>
        <dbReference type="ARBA" id="ARBA00032160"/>
    </source>
</evidence>
<organism evidence="9 10">
    <name type="scientific">Strigamia maritima</name>
    <name type="common">European centipede</name>
    <name type="synonym">Geophilus maritimus</name>
    <dbReference type="NCBI Taxonomy" id="126957"/>
    <lineage>
        <taxon>Eukaryota</taxon>
        <taxon>Metazoa</taxon>
        <taxon>Ecdysozoa</taxon>
        <taxon>Arthropoda</taxon>
        <taxon>Myriapoda</taxon>
        <taxon>Chilopoda</taxon>
        <taxon>Pleurostigmophora</taxon>
        <taxon>Geophilomorpha</taxon>
        <taxon>Linotaeniidae</taxon>
        <taxon>Strigamia</taxon>
    </lineage>
</organism>
<dbReference type="eggNOG" id="KOG1111">
    <property type="taxonomic scope" value="Eukaryota"/>
</dbReference>
<evidence type="ECO:0000313" key="10">
    <source>
        <dbReference type="Proteomes" id="UP000014500"/>
    </source>
</evidence>